<dbReference type="OrthoDB" id="22171at10239"/>
<dbReference type="Gene3D" id="3.40.30.10">
    <property type="entry name" value="Glutaredoxin"/>
    <property type="match status" value="1"/>
</dbReference>
<gene>
    <name evidence="1" type="ORF">phiHau3_4</name>
</gene>
<protein>
    <submittedName>
        <fullName evidence="1">Putative thioredoxin</fullName>
    </submittedName>
</protein>
<evidence type="ECO:0000313" key="1">
    <source>
        <dbReference type="EMBL" id="AFU61986.1"/>
    </source>
</evidence>
<keyword evidence="2" id="KW-1185">Reference proteome</keyword>
<evidence type="ECO:0000313" key="2">
    <source>
        <dbReference type="Proteomes" id="UP000008042"/>
    </source>
</evidence>
<dbReference type="SUPFAM" id="SSF52833">
    <property type="entry name" value="Thioredoxin-like"/>
    <property type="match status" value="1"/>
</dbReference>
<dbReference type="KEGG" id="vg:13826650"/>
<dbReference type="RefSeq" id="YP_006906184.1">
    <property type="nucleotide sequence ID" value="NC_018836.1"/>
</dbReference>
<name>K4HY13_9CAUD</name>
<sequence>MTRVLYFTSPMCRPCRGFGPVLLAELEALGYAPEKIDVSTGSGLDTATIYDVVAVPTVVIEREGEEVKRFGVLLGSSLQDALSVLR</sequence>
<dbReference type="CDD" id="cd02947">
    <property type="entry name" value="TRX_family"/>
    <property type="match status" value="1"/>
</dbReference>
<accession>K4HY13</accession>
<organism evidence="1 2">
    <name type="scientific">Streptomyces phage phiHau3</name>
    <dbReference type="NCBI Taxonomy" id="1204524"/>
    <lineage>
        <taxon>Viruses</taxon>
        <taxon>Duplodnaviria</taxon>
        <taxon>Heunggongvirae</taxon>
        <taxon>Uroviricota</taxon>
        <taxon>Caudoviricetes</taxon>
        <taxon>Arquatrovirinae</taxon>
        <taxon>Hautrevirus</taxon>
        <taxon>Hautrevirus hau3</taxon>
    </lineage>
</organism>
<dbReference type="EMBL" id="JX182369">
    <property type="protein sequence ID" value="AFU61986.1"/>
    <property type="molecule type" value="Genomic_DNA"/>
</dbReference>
<dbReference type="Proteomes" id="UP000008042">
    <property type="component" value="Segment"/>
</dbReference>
<proteinExistence type="predicted"/>
<dbReference type="GeneID" id="13826650"/>
<dbReference type="InterPro" id="IPR036249">
    <property type="entry name" value="Thioredoxin-like_sf"/>
</dbReference>
<reference evidence="2" key="1">
    <citation type="submission" date="2012-06" db="EMBL/GenBank/DDBJ databases">
        <authorList>
            <person name="Smith M.C.M."/>
            <person name="Hendrix R."/>
            <person name="Hatfull G.F."/>
            <person name="Buttner M.J."/>
            <person name="Bibb M.J."/>
        </authorList>
    </citation>
    <scope>NUCLEOTIDE SEQUENCE [LARGE SCALE GENOMIC DNA]</scope>
</reference>